<feature type="compositionally biased region" description="Polar residues" evidence="3">
    <location>
        <begin position="53"/>
        <end position="63"/>
    </location>
</feature>
<dbReference type="Pfam" id="PF12796">
    <property type="entry name" value="Ank_2"/>
    <property type="match status" value="1"/>
</dbReference>
<dbReference type="PANTHER" id="PTHR10039:SF5">
    <property type="entry name" value="NACHT DOMAIN-CONTAINING PROTEIN"/>
    <property type="match status" value="1"/>
</dbReference>
<evidence type="ECO:0000259" key="4">
    <source>
        <dbReference type="Pfam" id="PF24883"/>
    </source>
</evidence>
<proteinExistence type="predicted"/>
<dbReference type="Gene3D" id="3.40.50.300">
    <property type="entry name" value="P-loop containing nucleotide triphosphate hydrolases"/>
    <property type="match status" value="1"/>
</dbReference>
<dbReference type="InterPro" id="IPR036770">
    <property type="entry name" value="Ankyrin_rpt-contain_sf"/>
</dbReference>
<feature type="region of interest" description="Disordered" evidence="3">
    <location>
        <begin position="775"/>
        <end position="795"/>
    </location>
</feature>
<evidence type="ECO:0000256" key="3">
    <source>
        <dbReference type="SAM" id="MobiDB-lite"/>
    </source>
</evidence>
<dbReference type="SMART" id="SM00248">
    <property type="entry name" value="ANK"/>
    <property type="match status" value="8"/>
</dbReference>
<evidence type="ECO:0000256" key="1">
    <source>
        <dbReference type="ARBA" id="ARBA00022737"/>
    </source>
</evidence>
<gene>
    <name evidence="5" type="ORF">PV04_10132</name>
</gene>
<protein>
    <recommendedName>
        <fullName evidence="4">Nephrocystin 3-like N-terminal domain-containing protein</fullName>
    </recommendedName>
</protein>
<feature type="repeat" description="ANK" evidence="2">
    <location>
        <begin position="1356"/>
        <end position="1379"/>
    </location>
</feature>
<dbReference type="EMBL" id="KN846962">
    <property type="protein sequence ID" value="KIW63271.1"/>
    <property type="molecule type" value="Genomic_DNA"/>
</dbReference>
<evidence type="ECO:0000256" key="2">
    <source>
        <dbReference type="PROSITE-ProRule" id="PRU00023"/>
    </source>
</evidence>
<dbReference type="PROSITE" id="PS50297">
    <property type="entry name" value="ANK_REP_REGION"/>
    <property type="match status" value="2"/>
</dbReference>
<dbReference type="SUPFAM" id="SSF52540">
    <property type="entry name" value="P-loop containing nucleoside triphosphate hydrolases"/>
    <property type="match status" value="1"/>
</dbReference>
<organism evidence="5 6">
    <name type="scientific">Phialophora macrospora</name>
    <dbReference type="NCBI Taxonomy" id="1851006"/>
    <lineage>
        <taxon>Eukaryota</taxon>
        <taxon>Fungi</taxon>
        <taxon>Dikarya</taxon>
        <taxon>Ascomycota</taxon>
        <taxon>Pezizomycotina</taxon>
        <taxon>Eurotiomycetes</taxon>
        <taxon>Chaetothyriomycetidae</taxon>
        <taxon>Chaetothyriales</taxon>
        <taxon>Herpotrichiellaceae</taxon>
        <taxon>Phialophora</taxon>
    </lineage>
</organism>
<dbReference type="InterPro" id="IPR002110">
    <property type="entry name" value="Ankyrin_rpt"/>
</dbReference>
<dbReference type="InterPro" id="IPR056884">
    <property type="entry name" value="NPHP3-like_N"/>
</dbReference>
<evidence type="ECO:0000313" key="5">
    <source>
        <dbReference type="EMBL" id="KIW63271.1"/>
    </source>
</evidence>
<dbReference type="PROSITE" id="PS50088">
    <property type="entry name" value="ANK_REPEAT"/>
    <property type="match status" value="2"/>
</dbReference>
<dbReference type="Proteomes" id="UP000054266">
    <property type="component" value="Unassembled WGS sequence"/>
</dbReference>
<feature type="region of interest" description="Disordered" evidence="3">
    <location>
        <begin position="46"/>
        <end position="68"/>
    </location>
</feature>
<dbReference type="Gene3D" id="1.25.40.20">
    <property type="entry name" value="Ankyrin repeat-containing domain"/>
    <property type="match status" value="1"/>
</dbReference>
<dbReference type="STRING" id="5601.A0A0D2CDU3"/>
<keyword evidence="2" id="KW-0040">ANK repeat</keyword>
<dbReference type="SUPFAM" id="SSF53474">
    <property type="entry name" value="alpha/beta-Hydrolases"/>
    <property type="match status" value="1"/>
</dbReference>
<sequence length="1459" mass="164159">MASTGYLTSKVVDKPATLGLSIVLNPENPNVDVVFVHGFNGNPERTWLHKGDANSQSEASSGDYSDERPRKIQKVVDSFKASSDRKAVYWPRDLLPQTLPYARVLTYGYDTHLGHRLGPPKSQNTVYDFAKDFLMELEAVRRSQPKRPLVFIAHSLGGIVVKETLRQSYGYLKHQSGLRAISESTSGIVFFGTPHGGADPRSLLKTIAGNIARAVGFTVNEQVLESLLPSSERLRQLRDEFGPMAREQRWIVHSFQEDHGIKALNGRKVVEDVSSCLGDASLELTQHIADNHMDMCRFSSFHNPEYQKFAAAIDRVLADHKTTPLVSTPPTLNNAERQAYVNSLRFDQIDARHASIKSAHSKTCKWLLKKSEYLNWLAPELQHEHNGFLWIKGKAGSGKSTILKFILSHVKKTMPGVSIISFFFNARGHDMEKSTIGMYRSLLMQLFEHVPELQSVLDVLPRPLLSATGEFESQWQLETLIGLFRDAVSCLGERGLICFVDALDECHEDDVRRMVSCFESIGQEATESGARVRICFSSRHYPYITVDRYVELILEGQEGHQQDLANYLQSELKIGKSQRCDQIKEELLRRTDGIFLWLVLVVQILQKEFDRGRVHALQNRLKEIPPGLDELFRDILTRDTRNADDLLLCLQWILFARRPLKREELYFAILAGTEPEHLEQWDAADVTPNVMDRFILDCSKGLTALTRTKNQTVQFIHESVRDYLLTGNGLAHIRQDLAANFSGSSHEKLKLCCCSYLNMEIPELIPIDRKIEANRETHEQQPGKGNDDVEEVASRDDEDETLVVVAGNLATKELRERLYLRYPFLEYAVNNVFYHAEAALATGISQGAFIDQFNLAAWTSRHNALEKFKIRRYSPSVTLLYIFAEKNLPALIRHELGRVPHMGVKGERHGWPLRAAIAHKNEAAIRAFMMPADRAGDAGLPNSPSASPDEQHCDPVSILLQGSAELISSATEWTVFFWAVLRGEVDLINALMATGKVELPYQARITASTHFSILVQISQGSTDARLMPLGISLQRPSLIAGQILPLQESTIFRYELLSWARRHGYQLLIRHLLWTDVATNMDCSELSRTMILSNVRPLLTDRDLTSLICQHAGPQLALMDEHCGRLLRCGFEFHVPGLVKHIHQQNPTLLYRVHVSVIYDFLRLYVAPRDFDVLQLVVAAANVNSTFRARIIRLFTSDGRELQYCRPLVDNGLELRGATFENDPPLFWAIKQSRDYVVQFCLERRSVDVNATDREGRTALSLAAFLGRLTTMQMLLDAGADANCQDKGGEVPLSYAALIGSEEKVKLLLKVKDIKVNVQCTSGDTPLLIALKQRAAPVVRLLLEHPDVDVNVKDKDGYTPLLIAVTRCQESVVRLLLEHRPVDVNARDAGGRSSLWLAASQGREATVALLLKQPSIDLRAGGLEAYSVVETSPLEIARKRGHSRVVTLLEQMMYQKQVG</sequence>
<dbReference type="PANTHER" id="PTHR10039">
    <property type="entry name" value="AMELOGENIN"/>
    <property type="match status" value="1"/>
</dbReference>
<dbReference type="InterPro" id="IPR027417">
    <property type="entry name" value="P-loop_NTPase"/>
</dbReference>
<dbReference type="Pfam" id="PF00023">
    <property type="entry name" value="Ank"/>
    <property type="match status" value="1"/>
</dbReference>
<feature type="repeat" description="ANK" evidence="2">
    <location>
        <begin position="1255"/>
        <end position="1287"/>
    </location>
</feature>
<dbReference type="Gene3D" id="3.40.50.1820">
    <property type="entry name" value="alpha/beta hydrolase"/>
    <property type="match status" value="1"/>
</dbReference>
<keyword evidence="6" id="KW-1185">Reference proteome</keyword>
<dbReference type="HOGENOM" id="CLU_000288_34_1_1"/>
<reference evidence="5 6" key="1">
    <citation type="submission" date="2015-01" db="EMBL/GenBank/DDBJ databases">
        <title>The Genome Sequence of Capronia semiimmersa CBS27337.</title>
        <authorList>
            <consortium name="The Broad Institute Genomics Platform"/>
            <person name="Cuomo C."/>
            <person name="de Hoog S."/>
            <person name="Gorbushina A."/>
            <person name="Stielow B."/>
            <person name="Teixiera M."/>
            <person name="Abouelleil A."/>
            <person name="Chapman S.B."/>
            <person name="Priest M."/>
            <person name="Young S.K."/>
            <person name="Wortman J."/>
            <person name="Nusbaum C."/>
            <person name="Birren B."/>
        </authorList>
    </citation>
    <scope>NUCLEOTIDE SEQUENCE [LARGE SCALE GENOMIC DNA]</scope>
    <source>
        <strain evidence="5 6">CBS 27337</strain>
    </source>
</reference>
<dbReference type="Pfam" id="PF24883">
    <property type="entry name" value="NPHP3_N"/>
    <property type="match status" value="1"/>
</dbReference>
<keyword evidence="1" id="KW-0677">Repeat</keyword>
<dbReference type="InterPro" id="IPR029058">
    <property type="entry name" value="AB_hydrolase_fold"/>
</dbReference>
<name>A0A0D2CDU3_9EURO</name>
<dbReference type="SUPFAM" id="SSF48403">
    <property type="entry name" value="Ankyrin repeat"/>
    <property type="match status" value="1"/>
</dbReference>
<evidence type="ECO:0000313" key="6">
    <source>
        <dbReference type="Proteomes" id="UP000054266"/>
    </source>
</evidence>
<feature type="domain" description="Nephrocystin 3-like N-terminal" evidence="4">
    <location>
        <begin position="363"/>
        <end position="539"/>
    </location>
</feature>
<accession>A0A0D2CDU3</accession>